<evidence type="ECO:0000313" key="2">
    <source>
        <dbReference type="Proteomes" id="UP000230002"/>
    </source>
</evidence>
<dbReference type="AlphaFoldDB" id="A0A2G8RYL6"/>
<dbReference type="Proteomes" id="UP000230002">
    <property type="component" value="Unassembled WGS sequence"/>
</dbReference>
<organism evidence="1 2">
    <name type="scientific">Ganoderma sinense ZZ0214-1</name>
    <dbReference type="NCBI Taxonomy" id="1077348"/>
    <lineage>
        <taxon>Eukaryota</taxon>
        <taxon>Fungi</taxon>
        <taxon>Dikarya</taxon>
        <taxon>Basidiomycota</taxon>
        <taxon>Agaricomycotina</taxon>
        <taxon>Agaricomycetes</taxon>
        <taxon>Polyporales</taxon>
        <taxon>Polyporaceae</taxon>
        <taxon>Ganoderma</taxon>
    </lineage>
</organism>
<name>A0A2G8RYL6_9APHY</name>
<dbReference type="EMBL" id="AYKW01000045">
    <property type="protein sequence ID" value="PIL26577.1"/>
    <property type="molecule type" value="Genomic_DNA"/>
</dbReference>
<evidence type="ECO:0008006" key="3">
    <source>
        <dbReference type="Google" id="ProtNLM"/>
    </source>
</evidence>
<accession>A0A2G8RYL6</accession>
<keyword evidence="2" id="KW-1185">Reference proteome</keyword>
<gene>
    <name evidence="1" type="ORF">GSI_12335</name>
</gene>
<dbReference type="InterPro" id="IPR032675">
    <property type="entry name" value="LRR_dom_sf"/>
</dbReference>
<dbReference type="Gene3D" id="3.80.10.10">
    <property type="entry name" value="Ribonuclease Inhibitor"/>
    <property type="match status" value="1"/>
</dbReference>
<proteinExistence type="predicted"/>
<dbReference type="SUPFAM" id="SSF52047">
    <property type="entry name" value="RNI-like"/>
    <property type="match status" value="1"/>
</dbReference>
<evidence type="ECO:0000313" key="1">
    <source>
        <dbReference type="EMBL" id="PIL26577.1"/>
    </source>
</evidence>
<reference evidence="1 2" key="1">
    <citation type="journal article" date="2015" name="Sci. Rep.">
        <title>Chromosome-level genome map provides insights into diverse defense mechanisms in the medicinal fungus Ganoderma sinense.</title>
        <authorList>
            <person name="Zhu Y."/>
            <person name="Xu J."/>
            <person name="Sun C."/>
            <person name="Zhou S."/>
            <person name="Xu H."/>
            <person name="Nelson D.R."/>
            <person name="Qian J."/>
            <person name="Song J."/>
            <person name="Luo H."/>
            <person name="Xiang L."/>
            <person name="Li Y."/>
            <person name="Xu Z."/>
            <person name="Ji A."/>
            <person name="Wang L."/>
            <person name="Lu S."/>
            <person name="Hayward A."/>
            <person name="Sun W."/>
            <person name="Li X."/>
            <person name="Schwartz D.C."/>
            <person name="Wang Y."/>
            <person name="Chen S."/>
        </authorList>
    </citation>
    <scope>NUCLEOTIDE SEQUENCE [LARGE SCALE GENOMIC DNA]</scope>
    <source>
        <strain evidence="1 2">ZZ0214-1</strain>
    </source>
</reference>
<sequence>MTASESSPLHSLGIYSTALRRRNMQCLSTLVDLALALVTGSDPLGPVFTHCSQLRFLTLLVGEEYTGDVAATLRAHSDALPLLTAFRLSDPYMDKASAEGVASFLRKKALLERLEMSHHWESTCSSENIAPVLDILPDLPRLRILGWELSGHSRTDPNLTPDNLLNLSARIPRQLTALSLWVTARSPTTVTEEDWIQFFRDLRACRFIHILTHHGFLGTRTLQAALLDHPPPVSELVGFNEDIAWVERDRETGGVGYSEPWSLSKVYNRTVEEFGCEEWEWLLRPIDMRLMDPHL</sequence>
<dbReference type="OrthoDB" id="3238099at2759"/>
<protein>
    <recommendedName>
        <fullName evidence="3">F-box domain-containing protein</fullName>
    </recommendedName>
</protein>
<comment type="caution">
    <text evidence="1">The sequence shown here is derived from an EMBL/GenBank/DDBJ whole genome shotgun (WGS) entry which is preliminary data.</text>
</comment>